<accession>A0A0C3KGQ6</accession>
<name>A0A0C3KGQ6_PISTI</name>
<dbReference type="AlphaFoldDB" id="A0A0C3KGQ6"/>
<organism evidence="1 2">
    <name type="scientific">Pisolithus tinctorius Marx 270</name>
    <dbReference type="NCBI Taxonomy" id="870435"/>
    <lineage>
        <taxon>Eukaryota</taxon>
        <taxon>Fungi</taxon>
        <taxon>Dikarya</taxon>
        <taxon>Basidiomycota</taxon>
        <taxon>Agaricomycotina</taxon>
        <taxon>Agaricomycetes</taxon>
        <taxon>Agaricomycetidae</taxon>
        <taxon>Boletales</taxon>
        <taxon>Sclerodermatineae</taxon>
        <taxon>Pisolithaceae</taxon>
        <taxon>Pisolithus</taxon>
    </lineage>
</organism>
<protein>
    <submittedName>
        <fullName evidence="1">Uncharacterized protein</fullName>
    </submittedName>
</protein>
<reference evidence="2" key="2">
    <citation type="submission" date="2015-01" db="EMBL/GenBank/DDBJ databases">
        <title>Evolutionary Origins and Diversification of the Mycorrhizal Mutualists.</title>
        <authorList>
            <consortium name="DOE Joint Genome Institute"/>
            <consortium name="Mycorrhizal Genomics Consortium"/>
            <person name="Kohler A."/>
            <person name="Kuo A."/>
            <person name="Nagy L.G."/>
            <person name="Floudas D."/>
            <person name="Copeland A."/>
            <person name="Barry K.W."/>
            <person name="Cichocki N."/>
            <person name="Veneault-Fourrey C."/>
            <person name="LaButti K."/>
            <person name="Lindquist E.A."/>
            <person name="Lipzen A."/>
            <person name="Lundell T."/>
            <person name="Morin E."/>
            <person name="Murat C."/>
            <person name="Riley R."/>
            <person name="Ohm R."/>
            <person name="Sun H."/>
            <person name="Tunlid A."/>
            <person name="Henrissat B."/>
            <person name="Grigoriev I.V."/>
            <person name="Hibbett D.S."/>
            <person name="Martin F."/>
        </authorList>
    </citation>
    <scope>NUCLEOTIDE SEQUENCE [LARGE SCALE GENOMIC DNA]</scope>
    <source>
        <strain evidence="2">Marx 270</strain>
    </source>
</reference>
<keyword evidence="2" id="KW-1185">Reference proteome</keyword>
<dbReference type="HOGENOM" id="CLU_2016181_0_0_1"/>
<dbReference type="InParanoid" id="A0A0C3KGQ6"/>
<dbReference type="EMBL" id="KN831956">
    <property type="protein sequence ID" value="KIO08782.1"/>
    <property type="molecule type" value="Genomic_DNA"/>
</dbReference>
<sequence>MLICVTVHVLSKTRLLSYAHFAELQILRLQPSRRSPLVFRTHPPRPLSGLIACRQDIVIWQSYGELTCSAPIPPSQHTLRPDTFPPSRKTLRISTQFTVPSLSSSPRYILSRTCSVSIFLPSL</sequence>
<reference evidence="1 2" key="1">
    <citation type="submission" date="2014-04" db="EMBL/GenBank/DDBJ databases">
        <authorList>
            <consortium name="DOE Joint Genome Institute"/>
            <person name="Kuo A."/>
            <person name="Kohler A."/>
            <person name="Costa M.D."/>
            <person name="Nagy L.G."/>
            <person name="Floudas D."/>
            <person name="Copeland A."/>
            <person name="Barry K.W."/>
            <person name="Cichocki N."/>
            <person name="Veneault-Fourrey C."/>
            <person name="LaButti K."/>
            <person name="Lindquist E.A."/>
            <person name="Lipzen A."/>
            <person name="Lundell T."/>
            <person name="Morin E."/>
            <person name="Murat C."/>
            <person name="Sun H."/>
            <person name="Tunlid A."/>
            <person name="Henrissat B."/>
            <person name="Grigoriev I.V."/>
            <person name="Hibbett D.S."/>
            <person name="Martin F."/>
            <person name="Nordberg H.P."/>
            <person name="Cantor M.N."/>
            <person name="Hua S.X."/>
        </authorList>
    </citation>
    <scope>NUCLEOTIDE SEQUENCE [LARGE SCALE GENOMIC DNA]</scope>
    <source>
        <strain evidence="1 2">Marx 270</strain>
    </source>
</reference>
<dbReference type="Proteomes" id="UP000054217">
    <property type="component" value="Unassembled WGS sequence"/>
</dbReference>
<evidence type="ECO:0000313" key="2">
    <source>
        <dbReference type="Proteomes" id="UP000054217"/>
    </source>
</evidence>
<evidence type="ECO:0000313" key="1">
    <source>
        <dbReference type="EMBL" id="KIO08782.1"/>
    </source>
</evidence>
<proteinExistence type="predicted"/>
<gene>
    <name evidence="1" type="ORF">M404DRAFT_325543</name>
</gene>